<dbReference type="Proteomes" id="UP000434582">
    <property type="component" value="Unassembled WGS sequence"/>
</dbReference>
<protein>
    <recommendedName>
        <fullName evidence="4">VPLPA-CTERM sorting domain-containing protein</fullName>
    </recommendedName>
</protein>
<feature type="chain" id="PRO_5030846163" description="VPLPA-CTERM sorting domain-containing protein" evidence="1">
    <location>
        <begin position="25"/>
        <end position="224"/>
    </location>
</feature>
<evidence type="ECO:0008006" key="4">
    <source>
        <dbReference type="Google" id="ProtNLM"/>
    </source>
</evidence>
<accession>A0A7X2D2J9</accession>
<feature type="signal peptide" evidence="1">
    <location>
        <begin position="1"/>
        <end position="24"/>
    </location>
</feature>
<sequence length="224" mass="23690">MRHAKIGLTAVAAVCGLSAASTHAAVLTEIPPTGFTSSNTLFVTGDRPLDTIHPEITFSSTTAILPANDNQLPRTGISFISPAPGSGTQRVSVSFGDGIDVFEVGSFFGNDDDRNPFLQDMTFYLDLYDRGGTYLGRTSAEGQGNDRIDTFLGLSSDVAIGTAVFRGDSNYVDRTAFIALDDLTFGYETDSQTVVPVPPALPLMLGALASLGVLRAGQRRQAHP</sequence>
<comment type="caution">
    <text evidence="2">The sequence shown here is derived from an EMBL/GenBank/DDBJ whole genome shotgun (WGS) entry which is preliminary data.</text>
</comment>
<name>A0A7X2D2J9_9PROT</name>
<gene>
    <name evidence="2" type="ORF">GHC57_04920</name>
</gene>
<keyword evidence="1" id="KW-0732">Signal</keyword>
<dbReference type="AlphaFoldDB" id="A0A7X2D2J9"/>
<evidence type="ECO:0000313" key="3">
    <source>
        <dbReference type="Proteomes" id="UP000434582"/>
    </source>
</evidence>
<dbReference type="EMBL" id="WIVE01000009">
    <property type="protein sequence ID" value="MQX35858.1"/>
    <property type="molecule type" value="Genomic_DNA"/>
</dbReference>
<evidence type="ECO:0000313" key="2">
    <source>
        <dbReference type="EMBL" id="MQX35858.1"/>
    </source>
</evidence>
<organism evidence="2 3">
    <name type="scientific">Roseospira navarrensis</name>
    <dbReference type="NCBI Taxonomy" id="140058"/>
    <lineage>
        <taxon>Bacteria</taxon>
        <taxon>Pseudomonadati</taxon>
        <taxon>Pseudomonadota</taxon>
        <taxon>Alphaproteobacteria</taxon>
        <taxon>Rhodospirillales</taxon>
        <taxon>Rhodospirillaceae</taxon>
        <taxon>Roseospira</taxon>
    </lineage>
</organism>
<evidence type="ECO:0000256" key="1">
    <source>
        <dbReference type="SAM" id="SignalP"/>
    </source>
</evidence>
<keyword evidence="3" id="KW-1185">Reference proteome</keyword>
<reference evidence="2 3" key="1">
    <citation type="submission" date="2019-10" db="EMBL/GenBank/DDBJ databases">
        <title>Draft whole-genome sequence of the purple nonsulfur photosynthetic bacterium Roseospira navarrensis DSM 15114.</title>
        <authorList>
            <person name="Kyndt J.A."/>
            <person name="Meyer T.E."/>
        </authorList>
    </citation>
    <scope>NUCLEOTIDE SEQUENCE [LARGE SCALE GENOMIC DNA]</scope>
    <source>
        <strain evidence="2 3">DSM 15114</strain>
    </source>
</reference>
<dbReference type="RefSeq" id="WP_153341777.1">
    <property type="nucleotide sequence ID" value="NZ_WIVE01000009.1"/>
</dbReference>
<proteinExistence type="predicted"/>